<dbReference type="EMBL" id="KP671755">
    <property type="protein sequence ID" value="AJT61038.1"/>
    <property type="molecule type" value="Genomic_DNA"/>
</dbReference>
<sequence>MKNHYVDNKALYASLCEWKSEMKKHPDAAIPVPDVVAISIMKISENLSRRYNFSGYTATWKEEMIGDAIEHCLRYIKNFDTDKYNNPHAYITRICFNAFVQRIKKERKDTAIKYKVFLCDSSNYSIDGEETDFDFLQQMLERVNSYESGKTAKAQPDEQKEPLNLQKFYD</sequence>
<dbReference type="HAMAP" id="MF_04164">
    <property type="entry name" value="T4_Sigma_like_factor"/>
    <property type="match status" value="1"/>
</dbReference>
<name>A0A0D4DBW6_9CAUD</name>
<keyword evidence="1" id="KW-0804">Transcription</keyword>
<comment type="subunit">
    <text evidence="1">Interacts with the host RNA polymerase catalytic core formed by RpoA, RpoB, RpoC and RpoZ to form the RNAP-gp55 holoenzyme. Part of the transcription activation complex containing host RNAP, the viral RNA polymerase sigma-like factor, the late transcription coactivator, and the sliding clamp. Interacts with the terminase large subunit; this interaction may load the terminase onto DNA for packaging.</text>
</comment>
<feature type="DNA-binding region" evidence="1">
    <location>
        <position position="107"/>
    </location>
</feature>
<keyword evidence="1" id="KW-0805">Transcription regulation</keyword>
<dbReference type="InterPro" id="IPR046386">
    <property type="entry name" value="T4_sigma-like_factor"/>
</dbReference>
<dbReference type="RefSeq" id="YP_009201300.1">
    <property type="nucleotide sequence ID" value="NC_028829.1"/>
</dbReference>
<keyword evidence="1" id="KW-0945">Host-virus interaction</keyword>
<keyword evidence="1" id="KW-1195">Viral transcription</keyword>
<keyword evidence="1" id="KW-0731">Sigma factor</keyword>
<feature type="region of interest" description="Disordered" evidence="2">
    <location>
        <begin position="147"/>
        <end position="170"/>
    </location>
</feature>
<organism evidence="3 4">
    <name type="scientific">Vibrio phage ValKK3</name>
    <dbReference type="NCBI Taxonomy" id="1610855"/>
    <lineage>
        <taxon>Viruses</taxon>
        <taxon>Duplodnaviria</taxon>
        <taxon>Heunggongvirae</taxon>
        <taxon>Uroviricota</taxon>
        <taxon>Caudoviricetes</taxon>
        <taxon>Pantevenvirales</taxon>
        <taxon>Straboviridae</taxon>
        <taxon>Schizotequatrovirus</taxon>
        <taxon>Schizotequatrovirus valkk3</taxon>
    </lineage>
</organism>
<dbReference type="GO" id="GO:0016779">
    <property type="term" value="F:nucleotidyltransferase activity"/>
    <property type="evidence" value="ECO:0007669"/>
    <property type="project" value="UniProtKB-KW"/>
</dbReference>
<dbReference type="KEGG" id="vg:26628523"/>
<comment type="caution">
    <text evidence="1">Lacks conserved residue(s) required for the propagation of feature annotation.</text>
</comment>
<feature type="site" description="Interaction with host RNAP" evidence="1">
    <location>
        <position position="63"/>
    </location>
</feature>
<evidence type="ECO:0000313" key="4">
    <source>
        <dbReference type="Proteomes" id="UP000202888"/>
    </source>
</evidence>
<keyword evidence="4" id="KW-1185">Reference proteome</keyword>
<dbReference type="GO" id="GO:0003677">
    <property type="term" value="F:DNA binding"/>
    <property type="evidence" value="ECO:0007669"/>
    <property type="project" value="UniProtKB-UniRule"/>
</dbReference>
<evidence type="ECO:0000256" key="2">
    <source>
        <dbReference type="SAM" id="MobiDB-lite"/>
    </source>
</evidence>
<keyword evidence="1" id="KW-0238">DNA-binding</keyword>
<feature type="site" description="Interaction with host RNAP" evidence="1">
    <location>
        <position position="70"/>
    </location>
</feature>
<evidence type="ECO:0000256" key="1">
    <source>
        <dbReference type="HAMAP-Rule" id="MF_04164"/>
    </source>
</evidence>
<dbReference type="GO" id="GO:0019086">
    <property type="term" value="P:late viral transcription"/>
    <property type="evidence" value="ECO:0007669"/>
    <property type="project" value="UniProtKB-UniRule"/>
</dbReference>
<keyword evidence="1" id="KW-0808">Transferase</keyword>
<proteinExistence type="inferred from homology"/>
<dbReference type="GO" id="GO:0016987">
    <property type="term" value="F:sigma factor activity"/>
    <property type="evidence" value="ECO:0007669"/>
    <property type="project" value="UniProtKB-UniRule"/>
</dbReference>
<comment type="similarity">
    <text evidence="1">Belongs to the Tevenvirinae RNA polymerase sigma-like factor family.</text>
</comment>
<dbReference type="Proteomes" id="UP000202888">
    <property type="component" value="Segment"/>
</dbReference>
<comment type="function">
    <text evidence="1">Plays a role in the transcription of the viral late genes by acting as a late promoter recognition subunit. Associates with host RNA polymerase (RNAP) core and thus replaces the host sigma-70/rpoD subunit in the complex. May also play a role in DNA packaging by interacting with the terminase subunit gp17.</text>
</comment>
<dbReference type="OrthoDB" id="11446at10239"/>
<reference evidence="3 4" key="1">
    <citation type="journal article" date="2016" name="Genom Data">
        <title>Complete genome sequence of a giant Vibrio phage ValKK3 infecting Vibrio alginolyticus.</title>
        <authorList>
            <person name="Lal T.M."/>
            <person name="Sano M."/>
            <person name="Hatai K."/>
            <person name="Ransangan J."/>
        </authorList>
    </citation>
    <scope>NUCLEOTIDE SEQUENCE [LARGE SCALE GENOMIC DNA]</scope>
</reference>
<dbReference type="GeneID" id="26628523"/>
<keyword evidence="1" id="KW-0548">Nucleotidyltransferase</keyword>
<evidence type="ECO:0000313" key="3">
    <source>
        <dbReference type="EMBL" id="AJT61038.1"/>
    </source>
</evidence>
<feature type="site" description="Interaction with host RNAP" evidence="1">
    <location>
        <position position="67"/>
    </location>
</feature>
<protein>
    <recommendedName>
        <fullName evidence="1">RNA polymerase sigma-like factor</fullName>
    </recommendedName>
    <alternativeName>
        <fullName evidence="1">Promoter specificity factor</fullName>
    </alternativeName>
</protein>
<accession>A0A0D4DBW6</accession>